<evidence type="ECO:0000256" key="4">
    <source>
        <dbReference type="ARBA" id="ARBA00022840"/>
    </source>
</evidence>
<dbReference type="PANTHER" id="PTHR43790:SF9">
    <property type="entry name" value="GALACTOFURANOSE TRANSPORTER ATP-BINDING PROTEIN YTFR"/>
    <property type="match status" value="1"/>
</dbReference>
<dbReference type="EMBL" id="JAMQOQ010000003">
    <property type="protein sequence ID" value="MDS0294936.1"/>
    <property type="molecule type" value="Genomic_DNA"/>
</dbReference>
<dbReference type="CDD" id="cd03216">
    <property type="entry name" value="ABC_Carb_Monos_I"/>
    <property type="match status" value="1"/>
</dbReference>
<dbReference type="Pfam" id="PF00005">
    <property type="entry name" value="ABC_tran"/>
    <property type="match status" value="2"/>
</dbReference>
<keyword evidence="2" id="KW-0677">Repeat</keyword>
<dbReference type="PANTHER" id="PTHR43790">
    <property type="entry name" value="CARBOHYDRATE TRANSPORT ATP-BINDING PROTEIN MG119-RELATED"/>
    <property type="match status" value="1"/>
</dbReference>
<keyword evidence="3" id="KW-0547">Nucleotide-binding</keyword>
<dbReference type="InterPro" id="IPR003439">
    <property type="entry name" value="ABC_transporter-like_ATP-bd"/>
</dbReference>
<organism evidence="7 8">
    <name type="scientific">Halogeometricum luteum</name>
    <dbReference type="NCBI Taxonomy" id="2950537"/>
    <lineage>
        <taxon>Archaea</taxon>
        <taxon>Methanobacteriati</taxon>
        <taxon>Methanobacteriota</taxon>
        <taxon>Stenosarchaea group</taxon>
        <taxon>Halobacteria</taxon>
        <taxon>Halobacteriales</taxon>
        <taxon>Haloferacaceae</taxon>
        <taxon>Halogeometricum</taxon>
    </lineage>
</organism>
<feature type="domain" description="ABC transporter" evidence="6">
    <location>
        <begin position="275"/>
        <end position="523"/>
    </location>
</feature>
<dbReference type="InterPro" id="IPR050107">
    <property type="entry name" value="ABC_carbohydrate_import_ATPase"/>
</dbReference>
<comment type="caution">
    <text evidence="7">The sequence shown here is derived from an EMBL/GenBank/DDBJ whole genome shotgun (WGS) entry which is preliminary data.</text>
</comment>
<keyword evidence="1" id="KW-0813">Transport</keyword>
<protein>
    <submittedName>
        <fullName evidence="7">Sugar ABC transporter ATP-binding protein</fullName>
    </submittedName>
</protein>
<dbReference type="Gene3D" id="3.40.50.300">
    <property type="entry name" value="P-loop containing nucleotide triphosphate hydrolases"/>
    <property type="match status" value="2"/>
</dbReference>
<evidence type="ECO:0000313" key="7">
    <source>
        <dbReference type="EMBL" id="MDS0294936.1"/>
    </source>
</evidence>
<dbReference type="GO" id="GO:0005524">
    <property type="term" value="F:ATP binding"/>
    <property type="evidence" value="ECO:0007669"/>
    <property type="project" value="UniProtKB-KW"/>
</dbReference>
<reference evidence="7 8" key="1">
    <citation type="submission" date="2022-06" db="EMBL/GenBank/DDBJ databases">
        <title>Halogeometricum sp. a new haloarchaeum isolate from saline soil.</title>
        <authorList>
            <person name="Strakova D."/>
            <person name="Galisteo C."/>
            <person name="Sanchez-Porro C."/>
            <person name="Ventosa A."/>
        </authorList>
    </citation>
    <scope>NUCLEOTIDE SEQUENCE [LARGE SCALE GENOMIC DNA]</scope>
    <source>
        <strain evidence="8">S3BR25-2</strain>
    </source>
</reference>
<keyword evidence="4 7" id="KW-0067">ATP-binding</keyword>
<evidence type="ECO:0000259" key="6">
    <source>
        <dbReference type="PROSITE" id="PS50893"/>
    </source>
</evidence>
<dbReference type="SUPFAM" id="SSF52540">
    <property type="entry name" value="P-loop containing nucleoside triphosphate hydrolases"/>
    <property type="match status" value="2"/>
</dbReference>
<evidence type="ECO:0000256" key="5">
    <source>
        <dbReference type="SAM" id="MobiDB-lite"/>
    </source>
</evidence>
<dbReference type="CDD" id="cd03215">
    <property type="entry name" value="ABC_Carb_Monos_II"/>
    <property type="match status" value="1"/>
</dbReference>
<dbReference type="SMART" id="SM00382">
    <property type="entry name" value="AAA"/>
    <property type="match status" value="2"/>
</dbReference>
<evidence type="ECO:0000313" key="8">
    <source>
        <dbReference type="Proteomes" id="UP001254813"/>
    </source>
</evidence>
<evidence type="ECO:0000256" key="1">
    <source>
        <dbReference type="ARBA" id="ARBA00022448"/>
    </source>
</evidence>
<sequence length="524" mass="57260">MASQTHTNVADADRDSPTGGNDHSFRVEGISKSFRHVQALKDVSLAVDHGEVIGLVGENGAGKSTLLNILTGVLEADEGRLYVDGEAVTFTSPREAANYGVSLVHQEQDVITTMRGYENLYLGREMEQFGVLKKEQMREEAQAFVDDLGINIDVDERVRNYTFNERQMLEIAKAFHVSQKSENPVILLDEPTAGLEESGREILFDLVDDLRDRATFVFVSHELDEVLQISDRIYVLKDGERVDDTTAAEATTDSLQQAMVGRETADEYYRVPDQQRETDLGETTLTVNEVVHEDAVGPISFSVRAGEIFGIVGVEGSGKQRLGRLLAGDLSTADGSISVDGTTLQSPTVSDMVDAGVGYIPKDRKSEGLLLYQSVLVNTSLAMVRDMHGNMPLLDLDAEEKATLDAIEELSIKTPGPDALVHGLSGGNQQKVVIARWLAQETPVLVMDNVTRGIDVGAKEEVYRLCRELTDQGVSIVFIGDELPEVIGMSNRIAVMAKGEFVGEPFDASPGNKPTEEDLIQEMI</sequence>
<dbReference type="InterPro" id="IPR027417">
    <property type="entry name" value="P-loop_NTPase"/>
</dbReference>
<gene>
    <name evidence="7" type="ORF">NDI79_12220</name>
</gene>
<accession>A0ABU2G392</accession>
<dbReference type="PROSITE" id="PS50893">
    <property type="entry name" value="ABC_TRANSPORTER_2"/>
    <property type="match status" value="2"/>
</dbReference>
<feature type="region of interest" description="Disordered" evidence="5">
    <location>
        <begin position="1"/>
        <end position="25"/>
    </location>
</feature>
<dbReference type="InterPro" id="IPR003593">
    <property type="entry name" value="AAA+_ATPase"/>
</dbReference>
<proteinExistence type="predicted"/>
<keyword evidence="8" id="KW-1185">Reference proteome</keyword>
<evidence type="ECO:0000256" key="3">
    <source>
        <dbReference type="ARBA" id="ARBA00022741"/>
    </source>
</evidence>
<dbReference type="InterPro" id="IPR017871">
    <property type="entry name" value="ABC_transporter-like_CS"/>
</dbReference>
<dbReference type="RefSeq" id="WP_310928783.1">
    <property type="nucleotide sequence ID" value="NZ_JAMQOQ010000003.1"/>
</dbReference>
<dbReference type="Proteomes" id="UP001254813">
    <property type="component" value="Unassembled WGS sequence"/>
</dbReference>
<feature type="domain" description="ABC transporter" evidence="6">
    <location>
        <begin position="25"/>
        <end position="263"/>
    </location>
</feature>
<dbReference type="PROSITE" id="PS00211">
    <property type="entry name" value="ABC_TRANSPORTER_1"/>
    <property type="match status" value="1"/>
</dbReference>
<evidence type="ECO:0000256" key="2">
    <source>
        <dbReference type="ARBA" id="ARBA00022737"/>
    </source>
</evidence>
<name>A0ABU2G392_9EURY</name>